<dbReference type="OrthoDB" id="2922289at2759"/>
<dbReference type="Proteomes" id="UP000240883">
    <property type="component" value="Unassembled WGS sequence"/>
</dbReference>
<name>A0A2T2P6B3_CORCC</name>
<protein>
    <submittedName>
        <fullName evidence="1">Uncharacterized protein</fullName>
    </submittedName>
</protein>
<dbReference type="STRING" id="1448308.A0A2T2P6B3"/>
<accession>A0A2T2P6B3</accession>
<keyword evidence="2" id="KW-1185">Reference proteome</keyword>
<dbReference type="AlphaFoldDB" id="A0A2T2P6B3"/>
<evidence type="ECO:0000313" key="2">
    <source>
        <dbReference type="Proteomes" id="UP000240883"/>
    </source>
</evidence>
<proteinExistence type="predicted"/>
<dbReference type="EMBL" id="KZ678129">
    <property type="protein sequence ID" value="PSN73257.1"/>
    <property type="molecule type" value="Genomic_DNA"/>
</dbReference>
<evidence type="ECO:0000313" key="1">
    <source>
        <dbReference type="EMBL" id="PSN73257.1"/>
    </source>
</evidence>
<gene>
    <name evidence="1" type="ORF">BS50DRAFT_629304</name>
</gene>
<sequence length="258" mass="30698">MFSLQHYRTHFSPETWAPFHNKEPALSWAIRFFDLEYSTSCVVIYGARYGKLAWWEPKAVHRWNIVGFLRTRLIVEALADLLSFLRRIVYQILEGLDREESTTSTTWAELAHLGFKESDEVAYWSKYTNQPFTSLPLFDIEALLSQAKPRFDESSDHIWLLQTQPSRRIWRISSRKSPIKLETMDAPRMALFPDKFQQTDLPTGRNDHEWLQRFDISNDFRKPHPEPKIDPIMPQLMRKRMEKSFEWSRSLFVLEKAD</sequence>
<reference evidence="1 2" key="1">
    <citation type="journal article" date="2018" name="Front. Microbiol.">
        <title>Genome-Wide Analysis of Corynespora cassiicola Leaf Fall Disease Putative Effectors.</title>
        <authorList>
            <person name="Lopez D."/>
            <person name="Ribeiro S."/>
            <person name="Label P."/>
            <person name="Fumanal B."/>
            <person name="Venisse J.S."/>
            <person name="Kohler A."/>
            <person name="de Oliveira R.R."/>
            <person name="Labutti K."/>
            <person name="Lipzen A."/>
            <person name="Lail K."/>
            <person name="Bauer D."/>
            <person name="Ohm R.A."/>
            <person name="Barry K.W."/>
            <person name="Spatafora J."/>
            <person name="Grigoriev I.V."/>
            <person name="Martin F.M."/>
            <person name="Pujade-Renaud V."/>
        </authorList>
    </citation>
    <scope>NUCLEOTIDE SEQUENCE [LARGE SCALE GENOMIC DNA]</scope>
    <source>
        <strain evidence="1 2">Philippines</strain>
    </source>
</reference>
<organism evidence="1 2">
    <name type="scientific">Corynespora cassiicola Philippines</name>
    <dbReference type="NCBI Taxonomy" id="1448308"/>
    <lineage>
        <taxon>Eukaryota</taxon>
        <taxon>Fungi</taxon>
        <taxon>Dikarya</taxon>
        <taxon>Ascomycota</taxon>
        <taxon>Pezizomycotina</taxon>
        <taxon>Dothideomycetes</taxon>
        <taxon>Pleosporomycetidae</taxon>
        <taxon>Pleosporales</taxon>
        <taxon>Corynesporascaceae</taxon>
        <taxon>Corynespora</taxon>
    </lineage>
</organism>